<dbReference type="InterPro" id="IPR044801">
    <property type="entry name" value="Filamin"/>
</dbReference>
<dbReference type="Pfam" id="PF00630">
    <property type="entry name" value="Filamin"/>
    <property type="match status" value="1"/>
</dbReference>
<keyword evidence="3" id="KW-0472">Membrane</keyword>
<feature type="repeat" description="Filamin" evidence="2">
    <location>
        <begin position="543"/>
        <end position="600"/>
    </location>
</feature>
<feature type="repeat" description="Filamin" evidence="2">
    <location>
        <begin position="383"/>
        <end position="491"/>
    </location>
</feature>
<reference evidence="5" key="2">
    <citation type="submission" date="2018-05" db="EMBL/GenBank/DDBJ databases">
        <title>OpunRS2 (Oryza punctata Reference Sequence Version 2).</title>
        <authorList>
            <person name="Zhang J."/>
            <person name="Kudrna D."/>
            <person name="Lee S."/>
            <person name="Talag J."/>
            <person name="Welchert J."/>
            <person name="Wing R.A."/>
        </authorList>
    </citation>
    <scope>NUCLEOTIDE SEQUENCE [LARGE SCALE GENOMIC DNA]</scope>
</reference>
<name>A0A0E0M1E4_ORYPU</name>
<dbReference type="Gene3D" id="2.60.40.2810">
    <property type="match status" value="1"/>
</dbReference>
<dbReference type="InterPro" id="IPR014756">
    <property type="entry name" value="Ig_E-set"/>
</dbReference>
<evidence type="ECO:0000256" key="2">
    <source>
        <dbReference type="PROSITE-ProRule" id="PRU00087"/>
    </source>
</evidence>
<keyword evidence="3" id="KW-0812">Transmembrane</keyword>
<dbReference type="OMA" id="MLMQFWQ"/>
<dbReference type="InterPro" id="IPR013783">
    <property type="entry name" value="Ig-like_fold"/>
</dbReference>
<dbReference type="GO" id="GO:0051015">
    <property type="term" value="F:actin filament binding"/>
    <property type="evidence" value="ECO:0007669"/>
    <property type="project" value="InterPro"/>
</dbReference>
<dbReference type="InterPro" id="IPR056434">
    <property type="entry name" value="Ig_GEX2_N"/>
</dbReference>
<feature type="transmembrane region" description="Helical" evidence="3">
    <location>
        <begin position="995"/>
        <end position="1017"/>
    </location>
</feature>
<dbReference type="PANTHER" id="PTHR38537">
    <property type="entry name" value="JITTERBUG, ISOFORM N"/>
    <property type="match status" value="1"/>
</dbReference>
<keyword evidence="3" id="KW-1133">Transmembrane helix</keyword>
<dbReference type="Pfam" id="PF17963">
    <property type="entry name" value="Big_9"/>
    <property type="match status" value="1"/>
</dbReference>
<dbReference type="AlphaFoldDB" id="A0A0E0M1E4"/>
<organism evidence="5">
    <name type="scientific">Oryza punctata</name>
    <name type="common">Red rice</name>
    <dbReference type="NCBI Taxonomy" id="4537"/>
    <lineage>
        <taxon>Eukaryota</taxon>
        <taxon>Viridiplantae</taxon>
        <taxon>Streptophyta</taxon>
        <taxon>Embryophyta</taxon>
        <taxon>Tracheophyta</taxon>
        <taxon>Spermatophyta</taxon>
        <taxon>Magnoliopsida</taxon>
        <taxon>Liliopsida</taxon>
        <taxon>Poales</taxon>
        <taxon>Poaceae</taxon>
        <taxon>BOP clade</taxon>
        <taxon>Oryzoideae</taxon>
        <taxon>Oryzeae</taxon>
        <taxon>Oryzinae</taxon>
        <taxon>Oryza</taxon>
    </lineage>
</organism>
<reference evidence="5" key="1">
    <citation type="submission" date="2015-04" db="UniProtKB">
        <authorList>
            <consortium name="EnsemblPlants"/>
        </authorList>
    </citation>
    <scope>IDENTIFICATION</scope>
</reference>
<evidence type="ECO:0000313" key="6">
    <source>
        <dbReference type="Proteomes" id="UP000026962"/>
    </source>
</evidence>
<dbReference type="PANTHER" id="PTHR38537:SF8">
    <property type="entry name" value="FILAMIN-A"/>
    <property type="match status" value="1"/>
</dbReference>
<feature type="repeat" description="Filamin" evidence="2">
    <location>
        <begin position="195"/>
        <end position="272"/>
    </location>
</feature>
<dbReference type="GO" id="GO:0030036">
    <property type="term" value="P:actin cytoskeleton organization"/>
    <property type="evidence" value="ECO:0007669"/>
    <property type="project" value="InterPro"/>
</dbReference>
<sequence>MTPSSKFIYPVLHVLPYRPRTPSAMGSPCSSLPPLWLLLCVVTAAQRALMARAQQPMPPSFAFSWLDYRSAFVAGETAVIKIMPFDLPPGDETRRSLSFTATVNGRRGNSTYITDVAAHHSGEPATWNITFVPLRAGDFVVLVGEERFGVPESTLQFTVAAGDVHPSASLASWTYSGACVAGSKAFVSVVLRDAFGNDVARGTEMPGGNGHLKVSVSHSNGAIVEFKDFQYNGWAEDGRISLEFVPIVAGAFLVRVNGDDKTLRGSPLLLTVNPGPLDIAKSTCSWKYGTNVLQIFSKLEIFIHQKDYFGNAVPEIHPFDARIVKRATNLSVPVADLLIEVVDDGTRLLSFKAVDPGEFVLTIFDPKLNQKISNMDYVYNVFVGYCDGSNSFANGSGLAHSVAGSVSYFMVYLQNHYSYPSPIESAWLKVQILNKNGVSANSTISPGELNGNMRANSFNVSYTPEFAGEYEIWVQCGNIVINSGNPYKMIVSTGVVSTALSTVVTFVRKVKTSVHNEVVVQLVDPFMNPVIHLASKLRIQLTSADITTPTNAPSFIAGEFVDNKDGSYTTYYVAKNTGLYSICIQFEDAQLNPCPFVVHVVQDEDFSKVQNDIISVRENESVSFDVLSNDYIAGGQAVVNFYPPLHGSVLQYNQKSFRYTPFEGFFGNDTFWYIIFDKHDNIAYGTVFISVLCRPPQFISLPQQLHATEDTIAPQFGGFPGIKIAYSDAAENISVMLQAQSGNVSLAPMPMKFHQTSYDVLSISTGDRYGKDLIFNGTVEAINGALQFLKNEDFYGNDIIKIYAISRSGREDAQVPIFVEPINDPPVILAPESIFLGGKKSIEGYQIFDKQRDPFEFSIVEPDLQSFPWNKSHLHLVLSLEVYEGALVVTLPAGIVATAEVKIEGNNCWQPLQTSSADRIVLRAAGIRFRGSVPDCNNAMQRLFYQGRSNETNLDIIVNDLGYFGCYPDCSMKTGTPLSTIKTIRLLIRKSVKSALTIELSLGCVLLYYILKCIYALKGKGKNHNKKTRKLKKTASHQNVSTFLSETFTRPPAHQDLHIHFFLIPSIHNLAENLFCPCSSVIRAPHPRMMMDICLHLQPCSPQVETDPVYGRGHLGHTGMNWSCSRYLCPETMEIKMTSLQNTRTSSTSARFNQAPFAQCPP</sequence>
<dbReference type="Gramene" id="OPUNC09G09370.2">
    <property type="protein sequence ID" value="OPUNC09G09370.2"/>
    <property type="gene ID" value="OPUNC09G09370"/>
</dbReference>
<evidence type="ECO:0000259" key="4">
    <source>
        <dbReference type="Pfam" id="PF23616"/>
    </source>
</evidence>
<protein>
    <recommendedName>
        <fullName evidence="4">GEX2 N-terminal Ig-like domain-containing protein</fullName>
    </recommendedName>
</protein>
<dbReference type="Pfam" id="PF23616">
    <property type="entry name" value="Ig_GEX2_N"/>
    <property type="match status" value="2"/>
</dbReference>
<proteinExistence type="predicted"/>
<keyword evidence="6" id="KW-1185">Reference proteome</keyword>
<evidence type="ECO:0000256" key="1">
    <source>
        <dbReference type="ARBA" id="ARBA00022737"/>
    </source>
</evidence>
<dbReference type="SUPFAM" id="SSF81296">
    <property type="entry name" value="E set domains"/>
    <property type="match status" value="3"/>
</dbReference>
<dbReference type="GO" id="GO:0048235">
    <property type="term" value="P:pollen sperm cell differentiation"/>
    <property type="evidence" value="ECO:0007669"/>
    <property type="project" value="TreeGrafter"/>
</dbReference>
<dbReference type="Gene3D" id="2.60.40.10">
    <property type="entry name" value="Immunoglobulins"/>
    <property type="match status" value="3"/>
</dbReference>
<dbReference type="PROSITE" id="PS50194">
    <property type="entry name" value="FILAMIN_REPEAT"/>
    <property type="match status" value="3"/>
</dbReference>
<accession>A0A0E0M1E4</accession>
<dbReference type="InterPro" id="IPR017868">
    <property type="entry name" value="Filamin/ABP280_repeat-like"/>
</dbReference>
<keyword evidence="1" id="KW-0677">Repeat</keyword>
<dbReference type="eggNOG" id="ENOG502QWD1">
    <property type="taxonomic scope" value="Eukaryota"/>
</dbReference>
<evidence type="ECO:0000313" key="5">
    <source>
        <dbReference type="EnsemblPlants" id="OPUNC09G09370.2"/>
    </source>
</evidence>
<dbReference type="Proteomes" id="UP000026962">
    <property type="component" value="Chromosome 9"/>
</dbReference>
<evidence type="ECO:0000256" key="3">
    <source>
        <dbReference type="SAM" id="Phobius"/>
    </source>
</evidence>
<dbReference type="EnsemblPlants" id="OPUNC09G09370.2">
    <property type="protein sequence ID" value="OPUNC09G09370.2"/>
    <property type="gene ID" value="OPUNC09G09370"/>
</dbReference>
<dbReference type="STRING" id="4537.A0A0E0M1E4"/>
<feature type="domain" description="GEX2 N-terminal Ig-like" evidence="4">
    <location>
        <begin position="59"/>
        <end position="159"/>
    </location>
</feature>
<feature type="domain" description="GEX2 N-terminal Ig-like" evidence="4">
    <location>
        <begin position="168"/>
        <end position="272"/>
    </location>
</feature>